<sequence length="105" mass="11358">MEVTGSEIFGSVEDYLAIAQSDRPAAQKRVRALAGLDTAGSEKKESGDWSQPLMVDNAKQGVDAYTQTFYNGLGPAGRGLCQKALIMGSWGKNLSEYRQKLDELA</sequence>
<dbReference type="EMBL" id="JANPWB010000009">
    <property type="protein sequence ID" value="KAJ1158920.1"/>
    <property type="molecule type" value="Genomic_DNA"/>
</dbReference>
<keyword evidence="2" id="KW-1185">Reference proteome</keyword>
<evidence type="ECO:0000313" key="2">
    <source>
        <dbReference type="Proteomes" id="UP001066276"/>
    </source>
</evidence>
<dbReference type="AlphaFoldDB" id="A0AAV7S5B1"/>
<evidence type="ECO:0000313" key="1">
    <source>
        <dbReference type="EMBL" id="KAJ1158920.1"/>
    </source>
</evidence>
<gene>
    <name evidence="1" type="ORF">NDU88_011592</name>
</gene>
<reference evidence="1" key="1">
    <citation type="journal article" date="2022" name="bioRxiv">
        <title>Sequencing and chromosome-scale assembly of the giantPleurodeles waltlgenome.</title>
        <authorList>
            <person name="Brown T."/>
            <person name="Elewa A."/>
            <person name="Iarovenko S."/>
            <person name="Subramanian E."/>
            <person name="Araus A.J."/>
            <person name="Petzold A."/>
            <person name="Susuki M."/>
            <person name="Suzuki K.-i.T."/>
            <person name="Hayashi T."/>
            <person name="Toyoda A."/>
            <person name="Oliveira C."/>
            <person name="Osipova E."/>
            <person name="Leigh N.D."/>
            <person name="Simon A."/>
            <person name="Yun M.H."/>
        </authorList>
    </citation>
    <scope>NUCLEOTIDE SEQUENCE</scope>
    <source>
        <strain evidence="1">20211129_DDA</strain>
        <tissue evidence="1">Liver</tissue>
    </source>
</reference>
<protein>
    <submittedName>
        <fullName evidence="1">Uncharacterized protein</fullName>
    </submittedName>
</protein>
<proteinExistence type="predicted"/>
<organism evidence="1 2">
    <name type="scientific">Pleurodeles waltl</name>
    <name type="common">Iberian ribbed newt</name>
    <dbReference type="NCBI Taxonomy" id="8319"/>
    <lineage>
        <taxon>Eukaryota</taxon>
        <taxon>Metazoa</taxon>
        <taxon>Chordata</taxon>
        <taxon>Craniata</taxon>
        <taxon>Vertebrata</taxon>
        <taxon>Euteleostomi</taxon>
        <taxon>Amphibia</taxon>
        <taxon>Batrachia</taxon>
        <taxon>Caudata</taxon>
        <taxon>Salamandroidea</taxon>
        <taxon>Salamandridae</taxon>
        <taxon>Pleurodelinae</taxon>
        <taxon>Pleurodeles</taxon>
    </lineage>
</organism>
<name>A0AAV7S5B1_PLEWA</name>
<accession>A0AAV7S5B1</accession>
<dbReference type="Proteomes" id="UP001066276">
    <property type="component" value="Chromosome 5"/>
</dbReference>
<comment type="caution">
    <text evidence="1">The sequence shown here is derived from an EMBL/GenBank/DDBJ whole genome shotgun (WGS) entry which is preliminary data.</text>
</comment>